<keyword evidence="2" id="KW-1133">Transmembrane helix</keyword>
<organism evidence="3 4">
    <name type="scientific">Pseudoxanthomonas composti</name>
    <dbReference type="NCBI Taxonomy" id="2137479"/>
    <lineage>
        <taxon>Bacteria</taxon>
        <taxon>Pseudomonadati</taxon>
        <taxon>Pseudomonadota</taxon>
        <taxon>Gammaproteobacteria</taxon>
        <taxon>Lysobacterales</taxon>
        <taxon>Lysobacteraceae</taxon>
        <taxon>Pseudoxanthomonas</taxon>
    </lineage>
</organism>
<feature type="region of interest" description="Disordered" evidence="1">
    <location>
        <begin position="60"/>
        <end position="86"/>
    </location>
</feature>
<accession>A0A4Q1K2C5</accession>
<evidence type="ECO:0000313" key="3">
    <source>
        <dbReference type="EMBL" id="RXR08726.1"/>
    </source>
</evidence>
<sequence length="86" mass="9223">MKIALCLSLLVIALNAIATWRVLRSPLLSPAQTTLQLALVWLLPVLGAVLCLAFAASVASEEARTRQRDRPEAPGDEFRTPGDSAP</sequence>
<feature type="transmembrane region" description="Helical" evidence="2">
    <location>
        <begin position="34"/>
        <end position="58"/>
    </location>
</feature>
<dbReference type="AlphaFoldDB" id="A0A4Q1K2C5"/>
<evidence type="ECO:0000313" key="4">
    <source>
        <dbReference type="Proteomes" id="UP000289784"/>
    </source>
</evidence>
<dbReference type="Proteomes" id="UP000289784">
    <property type="component" value="Unassembled WGS sequence"/>
</dbReference>
<dbReference type="RefSeq" id="WP_129469617.1">
    <property type="nucleotide sequence ID" value="NZ_SAWZ01000001.1"/>
</dbReference>
<name>A0A4Q1K2C5_9GAMM</name>
<gene>
    <name evidence="3" type="ORF">EPA99_02615</name>
</gene>
<keyword evidence="4" id="KW-1185">Reference proteome</keyword>
<comment type="caution">
    <text evidence="3">The sequence shown here is derived from an EMBL/GenBank/DDBJ whole genome shotgun (WGS) entry which is preliminary data.</text>
</comment>
<feature type="compositionally biased region" description="Basic and acidic residues" evidence="1">
    <location>
        <begin position="61"/>
        <end position="80"/>
    </location>
</feature>
<keyword evidence="2" id="KW-0472">Membrane</keyword>
<protein>
    <submittedName>
        <fullName evidence="3">Uncharacterized protein</fullName>
    </submittedName>
</protein>
<evidence type="ECO:0000256" key="2">
    <source>
        <dbReference type="SAM" id="Phobius"/>
    </source>
</evidence>
<keyword evidence="2" id="KW-0812">Transmembrane</keyword>
<proteinExistence type="predicted"/>
<reference evidence="3 4" key="1">
    <citation type="submission" date="2019-01" db="EMBL/GenBank/DDBJ databases">
        <title>Pseudoxanthomonas composti sp. nov., isolated from compost.</title>
        <authorList>
            <person name="Yang G."/>
        </authorList>
    </citation>
    <scope>NUCLEOTIDE SEQUENCE [LARGE SCALE GENOMIC DNA]</scope>
    <source>
        <strain evidence="3 4">GSS15</strain>
    </source>
</reference>
<dbReference type="EMBL" id="SAWZ01000001">
    <property type="protein sequence ID" value="RXR08726.1"/>
    <property type="molecule type" value="Genomic_DNA"/>
</dbReference>
<evidence type="ECO:0000256" key="1">
    <source>
        <dbReference type="SAM" id="MobiDB-lite"/>
    </source>
</evidence>